<protein>
    <recommendedName>
        <fullName evidence="1">MULE transposase domain-containing protein</fullName>
    </recommendedName>
</protein>
<proteinExistence type="predicted"/>
<dbReference type="Proteomes" id="UP001432027">
    <property type="component" value="Unassembled WGS sequence"/>
</dbReference>
<sequence length="181" mass="20703">SPKDYAMQLRQMKQKAKEDHQAGVSTVRVVEGAMKNAHPNVLPHVNPAGLAHAVQRYVQVPGMLEWPATIDPSQFNFRFLRQDNCDRFQRGEPTAFKLLFSEFEEGHLFTPCAYAFLTTKRTTAYEYVFRSLKAHGRIVNDPATVSCDFELALSKGFNKIFPTTKISRCAFHLYQAVYRKI</sequence>
<reference evidence="2" key="1">
    <citation type="submission" date="2023-10" db="EMBL/GenBank/DDBJ databases">
        <title>Genome assembly of Pristionchus species.</title>
        <authorList>
            <person name="Yoshida K."/>
            <person name="Sommer R.J."/>
        </authorList>
    </citation>
    <scope>NUCLEOTIDE SEQUENCE</scope>
    <source>
        <strain evidence="2">RS0144</strain>
    </source>
</reference>
<feature type="non-terminal residue" evidence="2">
    <location>
        <position position="1"/>
    </location>
</feature>
<keyword evidence="3" id="KW-1185">Reference proteome</keyword>
<name>A0AAV5TG20_9BILA</name>
<organism evidence="2 3">
    <name type="scientific">Pristionchus entomophagus</name>
    <dbReference type="NCBI Taxonomy" id="358040"/>
    <lineage>
        <taxon>Eukaryota</taxon>
        <taxon>Metazoa</taxon>
        <taxon>Ecdysozoa</taxon>
        <taxon>Nematoda</taxon>
        <taxon>Chromadorea</taxon>
        <taxon>Rhabditida</taxon>
        <taxon>Rhabditina</taxon>
        <taxon>Diplogasteromorpha</taxon>
        <taxon>Diplogasteroidea</taxon>
        <taxon>Neodiplogasteridae</taxon>
        <taxon>Pristionchus</taxon>
    </lineage>
</organism>
<dbReference type="Pfam" id="PF10551">
    <property type="entry name" value="MULE"/>
    <property type="match status" value="1"/>
</dbReference>
<dbReference type="AlphaFoldDB" id="A0AAV5TG20"/>
<feature type="domain" description="MULE transposase" evidence="1">
    <location>
        <begin position="108"/>
        <end position="175"/>
    </location>
</feature>
<dbReference type="EMBL" id="BTSX01000004">
    <property type="protein sequence ID" value="GMS92769.1"/>
    <property type="molecule type" value="Genomic_DNA"/>
</dbReference>
<evidence type="ECO:0000313" key="2">
    <source>
        <dbReference type="EMBL" id="GMS92769.1"/>
    </source>
</evidence>
<comment type="caution">
    <text evidence="2">The sequence shown here is derived from an EMBL/GenBank/DDBJ whole genome shotgun (WGS) entry which is preliminary data.</text>
</comment>
<evidence type="ECO:0000259" key="1">
    <source>
        <dbReference type="Pfam" id="PF10551"/>
    </source>
</evidence>
<gene>
    <name evidence="2" type="ORF">PENTCL1PPCAC_14944</name>
</gene>
<evidence type="ECO:0000313" key="3">
    <source>
        <dbReference type="Proteomes" id="UP001432027"/>
    </source>
</evidence>
<dbReference type="InterPro" id="IPR018289">
    <property type="entry name" value="MULE_transposase_dom"/>
</dbReference>
<accession>A0AAV5TG20</accession>
<feature type="non-terminal residue" evidence="2">
    <location>
        <position position="181"/>
    </location>
</feature>